<evidence type="ECO:0000313" key="2">
    <source>
        <dbReference type="EMBL" id="KAJ7081404.1"/>
    </source>
</evidence>
<keyword evidence="3" id="KW-1185">Reference proteome</keyword>
<evidence type="ECO:0000256" key="1">
    <source>
        <dbReference type="SAM" id="Phobius"/>
    </source>
</evidence>
<proteinExistence type="predicted"/>
<reference evidence="2" key="1">
    <citation type="submission" date="2023-03" db="EMBL/GenBank/DDBJ databases">
        <title>Massive genome expansion in bonnet fungi (Mycena s.s.) driven by repeated elements and novel gene families across ecological guilds.</title>
        <authorList>
            <consortium name="Lawrence Berkeley National Laboratory"/>
            <person name="Harder C.B."/>
            <person name="Miyauchi S."/>
            <person name="Viragh M."/>
            <person name="Kuo A."/>
            <person name="Thoen E."/>
            <person name="Andreopoulos B."/>
            <person name="Lu D."/>
            <person name="Skrede I."/>
            <person name="Drula E."/>
            <person name="Henrissat B."/>
            <person name="Morin E."/>
            <person name="Kohler A."/>
            <person name="Barry K."/>
            <person name="LaButti K."/>
            <person name="Morin E."/>
            <person name="Salamov A."/>
            <person name="Lipzen A."/>
            <person name="Mereny Z."/>
            <person name="Hegedus B."/>
            <person name="Baldrian P."/>
            <person name="Stursova M."/>
            <person name="Weitz H."/>
            <person name="Taylor A."/>
            <person name="Grigoriev I.V."/>
            <person name="Nagy L.G."/>
            <person name="Martin F."/>
            <person name="Kauserud H."/>
        </authorList>
    </citation>
    <scope>NUCLEOTIDE SEQUENCE</scope>
    <source>
        <strain evidence="2">CBHHK173m</strain>
    </source>
</reference>
<dbReference type="EMBL" id="JARJCN010000050">
    <property type="protein sequence ID" value="KAJ7081404.1"/>
    <property type="molecule type" value="Genomic_DNA"/>
</dbReference>
<keyword evidence="1" id="KW-0472">Membrane</keyword>
<evidence type="ECO:0000313" key="3">
    <source>
        <dbReference type="Proteomes" id="UP001222325"/>
    </source>
</evidence>
<feature type="transmembrane region" description="Helical" evidence="1">
    <location>
        <begin position="12"/>
        <end position="37"/>
    </location>
</feature>
<name>A0AAD6TVV1_9AGAR</name>
<organism evidence="2 3">
    <name type="scientific">Mycena belliarum</name>
    <dbReference type="NCBI Taxonomy" id="1033014"/>
    <lineage>
        <taxon>Eukaryota</taxon>
        <taxon>Fungi</taxon>
        <taxon>Dikarya</taxon>
        <taxon>Basidiomycota</taxon>
        <taxon>Agaricomycotina</taxon>
        <taxon>Agaricomycetes</taxon>
        <taxon>Agaricomycetidae</taxon>
        <taxon>Agaricales</taxon>
        <taxon>Marasmiineae</taxon>
        <taxon>Mycenaceae</taxon>
        <taxon>Mycena</taxon>
    </lineage>
</organism>
<protein>
    <submittedName>
        <fullName evidence="2">Uncharacterized protein</fullName>
    </submittedName>
</protein>
<comment type="caution">
    <text evidence="2">The sequence shown here is derived from an EMBL/GenBank/DDBJ whole genome shotgun (WGS) entry which is preliminary data.</text>
</comment>
<feature type="transmembrane region" description="Helical" evidence="1">
    <location>
        <begin position="127"/>
        <end position="148"/>
    </location>
</feature>
<feature type="transmembrane region" description="Helical" evidence="1">
    <location>
        <begin position="209"/>
        <end position="233"/>
    </location>
</feature>
<feature type="transmembrane region" description="Helical" evidence="1">
    <location>
        <begin position="239"/>
        <end position="260"/>
    </location>
</feature>
<dbReference type="Proteomes" id="UP001222325">
    <property type="component" value="Unassembled WGS sequence"/>
</dbReference>
<sequence length="318" mass="35039">MDQFLPLDKSAIILTTLEAILYGFSVLMFIGTLWILLRGRKYTEVNRTMVSAACSLLIVSTIRIVVATQRLYTGLVLHRDDQGGPVAWFGNVSEPSFVSKNVLYGIQTLIGDGVVIYRCYMVWRSFWVILLPLVIYAGLFSQGMLAFASAASNSGDVFAQETNNWVTSFYSITLSCNLIATAILAYRLWSVDRNAARSRVGRSSITLPVLLVVIDAGAIYSLTLIAAIVCFALKSTFLVVDMITPIISIAFYMVILRVGLGAQRDLVVMHDDSAGSRFPRVPIRTRGAPPDRFKGPVHMHFRAGQTSGEYDPQKGHAV</sequence>
<keyword evidence="1" id="KW-1133">Transmembrane helix</keyword>
<keyword evidence="1" id="KW-0812">Transmembrane</keyword>
<accession>A0AAD6TVV1</accession>
<feature type="transmembrane region" description="Helical" evidence="1">
    <location>
        <begin position="168"/>
        <end position="189"/>
    </location>
</feature>
<dbReference type="AlphaFoldDB" id="A0AAD6TVV1"/>
<gene>
    <name evidence="2" type="ORF">B0H15DRAFT_786416</name>
</gene>